<evidence type="ECO:0000313" key="2">
    <source>
        <dbReference type="Proteomes" id="UP001163835"/>
    </source>
</evidence>
<dbReference type="Proteomes" id="UP001163835">
    <property type="component" value="Unassembled WGS sequence"/>
</dbReference>
<proteinExistence type="predicted"/>
<dbReference type="EMBL" id="MU795058">
    <property type="protein sequence ID" value="KAJ3811452.1"/>
    <property type="molecule type" value="Genomic_DNA"/>
</dbReference>
<sequence length="1283" mass="141029">MFSQAHNFHISGGQFNNVQGNQYQYNMGSGLDKLNPSYQAFFDTDMGVELSRSFCTRGTRTEVLDRILAWVTESNLDDNHSGGYWMSGMAGTGKTTITMSLCKELKETHGILAATFFCSRQIPECQDYKLVIPTLVYQLAMLFPDFSALVQNVLDGDVHVMHKKSSEQIQKLLIEPWGMQKDLHSPIRMAVVVIDALDECNGIELTLGPLVSAIQNKKLTGLKFFFTSRPEQVIEEGMITKITSTQEILQVDEFVLHQVEYNLVQRDIHTYITDELHDLSLSQQQLKTLTNLSGKLFIYAATVIKSIKGGSGIRRSRTRQKERVKSFLKQENNTPEDLSKLYAGILESAIAKEEPSPSEVLENWKIIHTIISVGEPLTCYAITQLLGMNLEDDDDDDNDIVENLIQRLQAVFYISKSTNLVFTFHASFPDFIMQYDQVVYNASIQHLDLTFSCFTIMEKLRFNICNLRSSLIADSEVKDLNERVAENIGETLKYCCQFWNYHFMKSSQSSHEEVLGKLELFLKQKGIYWIEAMSVMKLLPRCGEIITLLLKEIVTSQQMNTLKALVEHLHNLLIQFTSSEVKDMTPHLYLSIIPFWQNNLGCMPYIHKSVKIEHQVGNWHAQDTVTINTSPFMVRSLNFAPDGTKLVLGCSDSTVRIWDASTGVQIGDSLQGHTRIVNSVAFSSDGTRIVSGSDDETVRVWDARTGVQICEPFKGHGRYINAVAISPNGTKIVSGSDDNAIRICDAQNGTQIGDPLQGHDLRVSSVAFSPDGGKIVSGSLDRTIRIWDTNSGVQVGDPLLGHNQHVTSVAFSPDGNRIVSASHDKTIRIWDAIAGSQIGSALEGHESYIHTATISPDGTKVVSGSSDSTIRIWDISTGLQIGDPFNFHDKGVAAVVFSPDETNIVSSSYDETVRICNISGGIQLLTGSTPGLQGHNDAVSSVAFSPDGTTIVSGSHDKTVRIWDAVTCVQVINPLKGHEKFVTSVSFSPDGGRIVSGSWDKTVRIWDVKTGIEIGASLVGHENHIESVDFSPDGTKVVSASGDIVKIWDSKTGHQLEGDILKGHNNSRVNSVSFSPDGTLIACACEDKTVKIWNASAGVQVAAPLPNYNNGVNSVAFSPDGKQIASGSDDKTVRIWDASTCVQLGNALQGHDYIVTSVAFSPDGRRIVSGSLDRTIRIWNADTGAQVGAPLQGHEDGVKAVAFSSDGTKVVSASWDSTIRVWDVFSDIDKGDTLQHDYMSIVSIAFSEISPANGSHIVYDYSMTEVGNSSHNQIGASYRFLID</sequence>
<comment type="caution">
    <text evidence="1">The sequence shown here is derived from an EMBL/GenBank/DDBJ whole genome shotgun (WGS) entry which is preliminary data.</text>
</comment>
<accession>A0ACC1U327</accession>
<reference evidence="1" key="1">
    <citation type="submission" date="2022-09" db="EMBL/GenBank/DDBJ databases">
        <title>A Global Phylogenomic Analysis of the Shiitake Genus Lentinula.</title>
        <authorList>
            <consortium name="DOE Joint Genome Institute"/>
            <person name="Sierra-Patev S."/>
            <person name="Min B."/>
            <person name="Naranjo-Ortiz M."/>
            <person name="Looney B."/>
            <person name="Konkel Z."/>
            <person name="Slot J.C."/>
            <person name="Sakamoto Y."/>
            <person name="Steenwyk J.L."/>
            <person name="Rokas A."/>
            <person name="Carro J."/>
            <person name="Camarero S."/>
            <person name="Ferreira P."/>
            <person name="Molpeceres G."/>
            <person name="Ruiz-Duenas F.J."/>
            <person name="Serrano A."/>
            <person name="Henrissat B."/>
            <person name="Drula E."/>
            <person name="Hughes K.W."/>
            <person name="Mata J.L."/>
            <person name="Ishikawa N.K."/>
            <person name="Vargas-Isla R."/>
            <person name="Ushijima S."/>
            <person name="Smith C.A."/>
            <person name="Ahrendt S."/>
            <person name="Andreopoulos W."/>
            <person name="He G."/>
            <person name="Labutti K."/>
            <person name="Lipzen A."/>
            <person name="Ng V."/>
            <person name="Riley R."/>
            <person name="Sandor L."/>
            <person name="Barry K."/>
            <person name="Martinez A.T."/>
            <person name="Xiao Y."/>
            <person name="Gibbons J.G."/>
            <person name="Terashima K."/>
            <person name="Grigoriev I.V."/>
            <person name="Hibbett D.S."/>
        </authorList>
    </citation>
    <scope>NUCLEOTIDE SEQUENCE</scope>
    <source>
        <strain evidence="1">TMI1499</strain>
    </source>
</reference>
<gene>
    <name evidence="1" type="ORF">F5876DRAFT_75810</name>
</gene>
<protein>
    <submittedName>
        <fullName evidence="1">WD40-repeat-containing domain protein</fullName>
    </submittedName>
</protein>
<evidence type="ECO:0000313" key="1">
    <source>
        <dbReference type="EMBL" id="KAJ3811452.1"/>
    </source>
</evidence>
<name>A0ACC1U327_9AGAR</name>
<organism evidence="1 2">
    <name type="scientific">Lentinula aff. lateritia</name>
    <dbReference type="NCBI Taxonomy" id="2804960"/>
    <lineage>
        <taxon>Eukaryota</taxon>
        <taxon>Fungi</taxon>
        <taxon>Dikarya</taxon>
        <taxon>Basidiomycota</taxon>
        <taxon>Agaricomycotina</taxon>
        <taxon>Agaricomycetes</taxon>
        <taxon>Agaricomycetidae</taxon>
        <taxon>Agaricales</taxon>
        <taxon>Marasmiineae</taxon>
        <taxon>Omphalotaceae</taxon>
        <taxon>Lentinula</taxon>
    </lineage>
</organism>
<keyword evidence="2" id="KW-1185">Reference proteome</keyword>